<feature type="region of interest" description="Disordered" evidence="11">
    <location>
        <begin position="173"/>
        <end position="202"/>
    </location>
</feature>
<evidence type="ECO:0000256" key="7">
    <source>
        <dbReference type="ARBA" id="ARBA00023128"/>
    </source>
</evidence>
<feature type="repeat" description="Solcar" evidence="9">
    <location>
        <begin position="271"/>
        <end position="360"/>
    </location>
</feature>
<evidence type="ECO:0000256" key="3">
    <source>
        <dbReference type="ARBA" id="ARBA00022448"/>
    </source>
</evidence>
<keyword evidence="4 9" id="KW-0812">Transmembrane</keyword>
<keyword evidence="5" id="KW-0677">Repeat</keyword>
<dbReference type="PROSITE" id="PS50920">
    <property type="entry name" value="SOLCAR"/>
    <property type="match status" value="2"/>
</dbReference>
<name>A0AAD5SEW7_9FUNG</name>
<protein>
    <recommendedName>
        <fullName evidence="14">Mitochondrial carrier</fullName>
    </recommendedName>
</protein>
<keyword evidence="8 9" id="KW-0472">Membrane</keyword>
<accession>A0AAD5SEW7</accession>
<dbReference type="InterPro" id="IPR050567">
    <property type="entry name" value="Mitochondrial_Carrier"/>
</dbReference>
<keyword evidence="7" id="KW-0496">Mitochondrion</keyword>
<evidence type="ECO:0000256" key="8">
    <source>
        <dbReference type="ARBA" id="ARBA00023136"/>
    </source>
</evidence>
<proteinExistence type="inferred from homology"/>
<sequence length="365" mass="39125">MAEQEGTRLSAQYVRGVVAVEGLSVLGNNMLPLLFANACAGAILFNVYGLTADYLATPTLHFHHPFIAGTLAGASTALIATPIDNIRARIDPLKLVQNRQEGVLRFTYRTVKEVLPHSVWERTKILYKGVGFTAFKDGLGFGMFFGTFEGLRKIGKGVVSDFFGTSHTAKSGHYQGFGNEREHPLPPSSSSSTPPQQHQKHSLPHTIANSFAVITAGATAGMAYQLVIYPIDNIPAVVAAHKLKAVMDPVTAERVASAVAPSYAEDGFHNNNFRSAGAASGTASTVTVETVSVGEGVGIKVNGGTYNGQTTVPSFTWREVWNVVRSEGVRPFYRGIAPQLVRVMPPSAVGLFAYEVASSQLWDDD</sequence>
<dbReference type="Gene3D" id="1.50.40.10">
    <property type="entry name" value="Mitochondrial carrier domain"/>
    <property type="match status" value="1"/>
</dbReference>
<evidence type="ECO:0000256" key="2">
    <source>
        <dbReference type="ARBA" id="ARBA00006375"/>
    </source>
</evidence>
<evidence type="ECO:0000256" key="9">
    <source>
        <dbReference type="PROSITE-ProRule" id="PRU00282"/>
    </source>
</evidence>
<feature type="repeat" description="Solcar" evidence="9">
    <location>
        <begin position="60"/>
        <end position="154"/>
    </location>
</feature>
<dbReference type="PANTHER" id="PTHR45624:SF12">
    <property type="entry name" value="MITOCHONDRIAL ORNITHINE TRANSPORTER 1"/>
    <property type="match status" value="1"/>
</dbReference>
<evidence type="ECO:0000313" key="12">
    <source>
        <dbReference type="EMBL" id="KAJ3053788.1"/>
    </source>
</evidence>
<dbReference type="Pfam" id="PF00153">
    <property type="entry name" value="Mito_carr"/>
    <property type="match status" value="2"/>
</dbReference>
<gene>
    <name evidence="12" type="ORF">HK097_003353</name>
</gene>
<evidence type="ECO:0000256" key="11">
    <source>
        <dbReference type="SAM" id="MobiDB-lite"/>
    </source>
</evidence>
<comment type="similarity">
    <text evidence="2 10">Belongs to the mitochondrial carrier (TC 2.A.29) family.</text>
</comment>
<dbReference type="GO" id="GO:0000064">
    <property type="term" value="F:L-ornithine transmembrane transporter activity"/>
    <property type="evidence" value="ECO:0007669"/>
    <property type="project" value="TreeGrafter"/>
</dbReference>
<dbReference type="InterPro" id="IPR023395">
    <property type="entry name" value="MCP_dom_sf"/>
</dbReference>
<comment type="subcellular location">
    <subcellularLocation>
        <location evidence="1">Mitochondrion membrane</location>
        <topology evidence="1">Multi-pass membrane protein</topology>
    </subcellularLocation>
</comment>
<dbReference type="Proteomes" id="UP001212841">
    <property type="component" value="Unassembled WGS sequence"/>
</dbReference>
<dbReference type="AlphaFoldDB" id="A0AAD5SEW7"/>
<evidence type="ECO:0000256" key="5">
    <source>
        <dbReference type="ARBA" id="ARBA00022737"/>
    </source>
</evidence>
<evidence type="ECO:0000256" key="4">
    <source>
        <dbReference type="ARBA" id="ARBA00022692"/>
    </source>
</evidence>
<evidence type="ECO:0008006" key="14">
    <source>
        <dbReference type="Google" id="ProtNLM"/>
    </source>
</evidence>
<dbReference type="InterPro" id="IPR018108">
    <property type="entry name" value="MCP_transmembrane"/>
</dbReference>
<dbReference type="GO" id="GO:0031966">
    <property type="term" value="C:mitochondrial membrane"/>
    <property type="evidence" value="ECO:0007669"/>
    <property type="project" value="UniProtKB-SubCell"/>
</dbReference>
<organism evidence="12 13">
    <name type="scientific">Rhizophlyctis rosea</name>
    <dbReference type="NCBI Taxonomy" id="64517"/>
    <lineage>
        <taxon>Eukaryota</taxon>
        <taxon>Fungi</taxon>
        <taxon>Fungi incertae sedis</taxon>
        <taxon>Chytridiomycota</taxon>
        <taxon>Chytridiomycota incertae sedis</taxon>
        <taxon>Chytridiomycetes</taxon>
        <taxon>Rhizophlyctidales</taxon>
        <taxon>Rhizophlyctidaceae</taxon>
        <taxon>Rhizophlyctis</taxon>
    </lineage>
</organism>
<keyword evidence="13" id="KW-1185">Reference proteome</keyword>
<dbReference type="GO" id="GO:1990575">
    <property type="term" value="P:mitochondrial L-ornithine transmembrane transport"/>
    <property type="evidence" value="ECO:0007669"/>
    <property type="project" value="TreeGrafter"/>
</dbReference>
<dbReference type="SUPFAM" id="SSF103506">
    <property type="entry name" value="Mitochondrial carrier"/>
    <property type="match status" value="2"/>
</dbReference>
<evidence type="ECO:0000256" key="10">
    <source>
        <dbReference type="RuleBase" id="RU000488"/>
    </source>
</evidence>
<evidence type="ECO:0000256" key="1">
    <source>
        <dbReference type="ARBA" id="ARBA00004225"/>
    </source>
</evidence>
<keyword evidence="3 10" id="KW-0813">Transport</keyword>
<evidence type="ECO:0000256" key="6">
    <source>
        <dbReference type="ARBA" id="ARBA00022989"/>
    </source>
</evidence>
<dbReference type="EMBL" id="JADGJD010000179">
    <property type="protein sequence ID" value="KAJ3053788.1"/>
    <property type="molecule type" value="Genomic_DNA"/>
</dbReference>
<evidence type="ECO:0000313" key="13">
    <source>
        <dbReference type="Proteomes" id="UP001212841"/>
    </source>
</evidence>
<reference evidence="12" key="1">
    <citation type="submission" date="2020-05" db="EMBL/GenBank/DDBJ databases">
        <title>Phylogenomic resolution of chytrid fungi.</title>
        <authorList>
            <person name="Stajich J.E."/>
            <person name="Amses K."/>
            <person name="Simmons R."/>
            <person name="Seto K."/>
            <person name="Myers J."/>
            <person name="Bonds A."/>
            <person name="Quandt C.A."/>
            <person name="Barry K."/>
            <person name="Liu P."/>
            <person name="Grigoriev I."/>
            <person name="Longcore J.E."/>
            <person name="James T.Y."/>
        </authorList>
    </citation>
    <scope>NUCLEOTIDE SEQUENCE</scope>
    <source>
        <strain evidence="12">JEL0318</strain>
    </source>
</reference>
<comment type="caution">
    <text evidence="12">The sequence shown here is derived from an EMBL/GenBank/DDBJ whole genome shotgun (WGS) entry which is preliminary data.</text>
</comment>
<keyword evidence="6" id="KW-1133">Transmembrane helix</keyword>
<dbReference type="PANTHER" id="PTHR45624">
    <property type="entry name" value="MITOCHONDRIAL BASIC AMINO ACIDS TRANSPORTER-RELATED"/>
    <property type="match status" value="1"/>
</dbReference>